<gene>
    <name evidence="2" type="ORF">PHPALM_464</name>
</gene>
<evidence type="ECO:0008006" key="4">
    <source>
        <dbReference type="Google" id="ProtNLM"/>
    </source>
</evidence>
<accession>A0A2P4YUS7</accession>
<evidence type="ECO:0000256" key="1">
    <source>
        <dbReference type="SAM" id="Phobius"/>
    </source>
</evidence>
<sequence>MAQVAPLSTSDVTVVVFTPKGEDTDKMEIVEQTTSIQHRILVGLLYTLVSSGFIYGCIATVTFFGDVFTLLLVATRS</sequence>
<dbReference type="EMBL" id="NCKW01000057">
    <property type="protein sequence ID" value="POM81549.1"/>
    <property type="molecule type" value="Genomic_DNA"/>
</dbReference>
<keyword evidence="3" id="KW-1185">Reference proteome</keyword>
<reference evidence="2 3" key="1">
    <citation type="journal article" date="2017" name="Genome Biol. Evol.">
        <title>Phytophthora megakarya and P. palmivora, closely related causal agents of cacao black pod rot, underwent increases in genome sizes and gene numbers by different mechanisms.</title>
        <authorList>
            <person name="Ali S.S."/>
            <person name="Shao J."/>
            <person name="Lary D.J."/>
            <person name="Kronmiller B."/>
            <person name="Shen D."/>
            <person name="Strem M.D."/>
            <person name="Amoako-Attah I."/>
            <person name="Akrofi A.Y."/>
            <person name="Begoude B.A."/>
            <person name="Ten Hoopen G.M."/>
            <person name="Coulibaly K."/>
            <person name="Kebe B.I."/>
            <person name="Melnick R.L."/>
            <person name="Guiltinan M.J."/>
            <person name="Tyler B.M."/>
            <person name="Meinhardt L.W."/>
            <person name="Bailey B.A."/>
        </authorList>
    </citation>
    <scope>NUCLEOTIDE SEQUENCE [LARGE SCALE GENOMIC DNA]</scope>
    <source>
        <strain evidence="3">sbr112.9</strain>
    </source>
</reference>
<evidence type="ECO:0000313" key="3">
    <source>
        <dbReference type="Proteomes" id="UP000237271"/>
    </source>
</evidence>
<dbReference type="Proteomes" id="UP000237271">
    <property type="component" value="Unassembled WGS sequence"/>
</dbReference>
<dbReference type="AlphaFoldDB" id="A0A2P4YUS7"/>
<evidence type="ECO:0000313" key="2">
    <source>
        <dbReference type="EMBL" id="POM81549.1"/>
    </source>
</evidence>
<feature type="transmembrane region" description="Helical" evidence="1">
    <location>
        <begin position="53"/>
        <end position="74"/>
    </location>
</feature>
<protein>
    <recommendedName>
        <fullName evidence="4">Transmembrane protein</fullName>
    </recommendedName>
</protein>
<keyword evidence="1" id="KW-0472">Membrane</keyword>
<proteinExistence type="predicted"/>
<dbReference type="OrthoDB" id="122719at2759"/>
<keyword evidence="1" id="KW-0812">Transmembrane</keyword>
<organism evidence="2 3">
    <name type="scientific">Phytophthora palmivora</name>
    <dbReference type="NCBI Taxonomy" id="4796"/>
    <lineage>
        <taxon>Eukaryota</taxon>
        <taxon>Sar</taxon>
        <taxon>Stramenopiles</taxon>
        <taxon>Oomycota</taxon>
        <taxon>Peronosporomycetes</taxon>
        <taxon>Peronosporales</taxon>
        <taxon>Peronosporaceae</taxon>
        <taxon>Phytophthora</taxon>
    </lineage>
</organism>
<comment type="caution">
    <text evidence="2">The sequence shown here is derived from an EMBL/GenBank/DDBJ whole genome shotgun (WGS) entry which is preliminary data.</text>
</comment>
<name>A0A2P4YUS7_9STRA</name>
<keyword evidence="1" id="KW-1133">Transmembrane helix</keyword>